<dbReference type="InterPro" id="IPR046075">
    <property type="entry name" value="DUF6093"/>
</dbReference>
<protein>
    <submittedName>
        <fullName evidence="1">Uncharacterized protein</fullName>
    </submittedName>
</protein>
<comment type="caution">
    <text evidence="1">The sequence shown here is derived from an EMBL/GenBank/DDBJ whole genome shotgun (WGS) entry which is preliminary data.</text>
</comment>
<evidence type="ECO:0000313" key="1">
    <source>
        <dbReference type="EMBL" id="MBG6085817.1"/>
    </source>
</evidence>
<dbReference type="EMBL" id="JADOTZ010000001">
    <property type="protein sequence ID" value="MBG6085817.1"/>
    <property type="molecule type" value="Genomic_DNA"/>
</dbReference>
<gene>
    <name evidence="1" type="ORF">IW252_002584</name>
</gene>
<evidence type="ECO:0000313" key="2">
    <source>
        <dbReference type="Proteomes" id="UP000625033"/>
    </source>
</evidence>
<reference evidence="1" key="1">
    <citation type="submission" date="2020-11" db="EMBL/GenBank/DDBJ databases">
        <title>Sequencing the genomes of 1000 actinobacteria strains.</title>
        <authorList>
            <person name="Klenk H.-P."/>
        </authorList>
    </citation>
    <scope>NUCLEOTIDE SEQUENCE</scope>
    <source>
        <strain evidence="1">DSM 26152</strain>
    </source>
</reference>
<organism evidence="1 2">
    <name type="scientific">Zhihengliuella flava</name>
    <dbReference type="NCBI Taxonomy" id="1285193"/>
    <lineage>
        <taxon>Bacteria</taxon>
        <taxon>Bacillati</taxon>
        <taxon>Actinomycetota</taxon>
        <taxon>Actinomycetes</taxon>
        <taxon>Micrococcales</taxon>
        <taxon>Micrococcaceae</taxon>
        <taxon>Zhihengliuella</taxon>
    </lineage>
</organism>
<sequence>MTPIAGYKVIPDGWSEHHRPVAESTMTADCVIVRAAGPPPYPLPDGWTGETQVWAGKCRLQELKREAAPVAAEQPVNTRQYLVTIPYTPGLDIHTGETGDTVIVAGRRYTVAQQMYGSEVWEWDLICVDNLTQNREAS</sequence>
<accession>A0A931GGH7</accession>
<name>A0A931GGH7_9MICC</name>
<dbReference type="Pfam" id="PF19586">
    <property type="entry name" value="DUF6093"/>
    <property type="match status" value="1"/>
</dbReference>
<keyword evidence="2" id="KW-1185">Reference proteome</keyword>
<dbReference type="AlphaFoldDB" id="A0A931GGH7"/>
<dbReference type="Proteomes" id="UP000625033">
    <property type="component" value="Unassembled WGS sequence"/>
</dbReference>
<proteinExistence type="predicted"/>
<dbReference type="RefSeq" id="WP_196836960.1">
    <property type="nucleotide sequence ID" value="NZ_JADOTZ010000001.1"/>
</dbReference>